<dbReference type="AlphaFoldDB" id="A0A397IP24"/>
<feature type="transmembrane region" description="Helical" evidence="1">
    <location>
        <begin position="41"/>
        <end position="58"/>
    </location>
</feature>
<keyword evidence="4" id="KW-1185">Reference proteome</keyword>
<feature type="chain" id="PRO_5017312154" description="G-protein coupled receptors family 1 profile domain-containing protein" evidence="2">
    <location>
        <begin position="26"/>
        <end position="233"/>
    </location>
</feature>
<keyword evidence="2" id="KW-0732">Signal</keyword>
<keyword evidence="1" id="KW-1133">Transmembrane helix</keyword>
<proteinExistence type="predicted"/>
<dbReference type="EMBL" id="PQFF01000164">
    <property type="protein sequence ID" value="RHZ77711.1"/>
    <property type="molecule type" value="Genomic_DNA"/>
</dbReference>
<gene>
    <name evidence="3" type="ORF">Glove_174g44</name>
</gene>
<feature type="transmembrane region" description="Helical" evidence="1">
    <location>
        <begin position="70"/>
        <end position="89"/>
    </location>
</feature>
<organism evidence="3 4">
    <name type="scientific">Diversispora epigaea</name>
    <dbReference type="NCBI Taxonomy" id="1348612"/>
    <lineage>
        <taxon>Eukaryota</taxon>
        <taxon>Fungi</taxon>
        <taxon>Fungi incertae sedis</taxon>
        <taxon>Mucoromycota</taxon>
        <taxon>Glomeromycotina</taxon>
        <taxon>Glomeromycetes</taxon>
        <taxon>Diversisporales</taxon>
        <taxon>Diversisporaceae</taxon>
        <taxon>Diversispora</taxon>
    </lineage>
</organism>
<name>A0A397IP24_9GLOM</name>
<evidence type="ECO:0000256" key="1">
    <source>
        <dbReference type="SAM" id="Phobius"/>
    </source>
</evidence>
<accession>A0A397IP24</accession>
<dbReference type="OrthoDB" id="2434437at2759"/>
<dbReference type="Proteomes" id="UP000266861">
    <property type="component" value="Unassembled WGS sequence"/>
</dbReference>
<feature type="transmembrane region" description="Helical" evidence="1">
    <location>
        <begin position="95"/>
        <end position="118"/>
    </location>
</feature>
<evidence type="ECO:0000256" key="2">
    <source>
        <dbReference type="SAM" id="SignalP"/>
    </source>
</evidence>
<evidence type="ECO:0008006" key="5">
    <source>
        <dbReference type="Google" id="ProtNLM"/>
    </source>
</evidence>
<sequence length="233" mass="27288">MPKLYSSIFLNFLFVLFLLVPLTKAYIVDESYTPYQDVFDALLNTFFPITFIVLFNVSKTGPIKRMLLPLFDDILYNTIAWVFPLIAFLSYDFYIYLFPILYLSIVAGFHIFHSVLAIKKRERIDDLHNSEIQIFNRISISLIISLAVLIPGNWIVFILIEFIAGERHGIYAINIIYLTRSVSYFNDRIPGDFLVTSNAIIHYYLRTLIDKQYRENQDEENQENQENKVADVV</sequence>
<evidence type="ECO:0000313" key="3">
    <source>
        <dbReference type="EMBL" id="RHZ77711.1"/>
    </source>
</evidence>
<comment type="caution">
    <text evidence="3">The sequence shown here is derived from an EMBL/GenBank/DDBJ whole genome shotgun (WGS) entry which is preliminary data.</text>
</comment>
<feature type="signal peptide" evidence="2">
    <location>
        <begin position="1"/>
        <end position="25"/>
    </location>
</feature>
<feature type="transmembrane region" description="Helical" evidence="1">
    <location>
        <begin position="138"/>
        <end position="160"/>
    </location>
</feature>
<reference evidence="3 4" key="1">
    <citation type="submission" date="2018-08" db="EMBL/GenBank/DDBJ databases">
        <title>Genome and evolution of the arbuscular mycorrhizal fungus Diversispora epigaea (formerly Glomus versiforme) and its bacterial endosymbionts.</title>
        <authorList>
            <person name="Sun X."/>
            <person name="Fei Z."/>
            <person name="Harrison M."/>
        </authorList>
    </citation>
    <scope>NUCLEOTIDE SEQUENCE [LARGE SCALE GENOMIC DNA]</scope>
    <source>
        <strain evidence="3 4">IT104</strain>
    </source>
</reference>
<protein>
    <recommendedName>
        <fullName evidence="5">G-protein coupled receptors family 1 profile domain-containing protein</fullName>
    </recommendedName>
</protein>
<evidence type="ECO:0000313" key="4">
    <source>
        <dbReference type="Proteomes" id="UP000266861"/>
    </source>
</evidence>
<keyword evidence="1" id="KW-0472">Membrane</keyword>
<keyword evidence="1" id="KW-0812">Transmembrane</keyword>